<accession>A0A1F4VD13</accession>
<evidence type="ECO:0000313" key="3">
    <source>
        <dbReference type="Proteomes" id="UP000176504"/>
    </source>
</evidence>
<feature type="domain" description="Methyltransferase type 11" evidence="1">
    <location>
        <begin position="69"/>
        <end position="158"/>
    </location>
</feature>
<dbReference type="PANTHER" id="PTHR43591">
    <property type="entry name" value="METHYLTRANSFERASE"/>
    <property type="match status" value="1"/>
</dbReference>
<sequence length="268" mass="31278">MRKVKTAKSKVLEEGYIKIYSVLSPKEKRQIFFNREYKKLNPSWDNTHIVLCSLFDRAVSDLSHPLKVLDAGCGNGNYVIDEYRDKISRAFGVDINPEFTGKNICLDEIKYGNLEKIPYENGIFDVVISMWVIEHLERPEKVFLEVSRVLKKGGYLILATPNKDYFLLRLKEVLKNQKLNFFVNKFLYDRGESDVFTTFYKANEIKVLKELLYKTSFSDIELKLNYDPGYTSFNKPSFFLSNFFDRLLNGLKPEFIKAHIVGMARKKS</sequence>
<protein>
    <recommendedName>
        <fullName evidence="1">Methyltransferase type 11 domain-containing protein</fullName>
    </recommendedName>
</protein>
<dbReference type="SUPFAM" id="SSF53335">
    <property type="entry name" value="S-adenosyl-L-methionine-dependent methyltransferases"/>
    <property type="match status" value="1"/>
</dbReference>
<comment type="caution">
    <text evidence="2">The sequence shown here is derived from an EMBL/GenBank/DDBJ whole genome shotgun (WGS) entry which is preliminary data.</text>
</comment>
<organism evidence="2 3">
    <name type="scientific">candidate division WWE3 bacterium RIFCSPLOWO2_01_FULL_41_18</name>
    <dbReference type="NCBI Taxonomy" id="1802625"/>
    <lineage>
        <taxon>Bacteria</taxon>
        <taxon>Katanobacteria</taxon>
    </lineage>
</organism>
<evidence type="ECO:0000313" key="2">
    <source>
        <dbReference type="EMBL" id="OGC55017.1"/>
    </source>
</evidence>
<dbReference type="EMBL" id="MEVI01000003">
    <property type="protein sequence ID" value="OGC55017.1"/>
    <property type="molecule type" value="Genomic_DNA"/>
</dbReference>
<dbReference type="Pfam" id="PF08241">
    <property type="entry name" value="Methyltransf_11"/>
    <property type="match status" value="1"/>
</dbReference>
<dbReference type="CDD" id="cd02440">
    <property type="entry name" value="AdoMet_MTases"/>
    <property type="match status" value="1"/>
</dbReference>
<proteinExistence type="predicted"/>
<dbReference type="InterPro" id="IPR029063">
    <property type="entry name" value="SAM-dependent_MTases_sf"/>
</dbReference>
<dbReference type="Proteomes" id="UP000176504">
    <property type="component" value="Unassembled WGS sequence"/>
</dbReference>
<name>A0A1F4VD13_UNCKA</name>
<evidence type="ECO:0000259" key="1">
    <source>
        <dbReference type="Pfam" id="PF08241"/>
    </source>
</evidence>
<reference evidence="2 3" key="1">
    <citation type="journal article" date="2016" name="Nat. Commun.">
        <title>Thousands of microbial genomes shed light on interconnected biogeochemical processes in an aquifer system.</title>
        <authorList>
            <person name="Anantharaman K."/>
            <person name="Brown C.T."/>
            <person name="Hug L.A."/>
            <person name="Sharon I."/>
            <person name="Castelle C.J."/>
            <person name="Probst A.J."/>
            <person name="Thomas B.C."/>
            <person name="Singh A."/>
            <person name="Wilkins M.J."/>
            <person name="Karaoz U."/>
            <person name="Brodie E.L."/>
            <person name="Williams K.H."/>
            <person name="Hubbard S.S."/>
            <person name="Banfield J.F."/>
        </authorList>
    </citation>
    <scope>NUCLEOTIDE SEQUENCE [LARGE SCALE GENOMIC DNA]</scope>
</reference>
<dbReference type="Gene3D" id="3.40.50.150">
    <property type="entry name" value="Vaccinia Virus protein VP39"/>
    <property type="match status" value="1"/>
</dbReference>
<dbReference type="InterPro" id="IPR013216">
    <property type="entry name" value="Methyltransf_11"/>
</dbReference>
<gene>
    <name evidence="2" type="ORF">A3A78_03480</name>
</gene>
<dbReference type="AlphaFoldDB" id="A0A1F4VD13"/>
<dbReference type="GO" id="GO:0008757">
    <property type="term" value="F:S-adenosylmethionine-dependent methyltransferase activity"/>
    <property type="evidence" value="ECO:0007669"/>
    <property type="project" value="InterPro"/>
</dbReference>